<dbReference type="KEGG" id="nml:Namu_4573"/>
<dbReference type="SUPFAM" id="SSF54001">
    <property type="entry name" value="Cysteine proteinases"/>
    <property type="match status" value="1"/>
</dbReference>
<dbReference type="PANTHER" id="PTHR33490">
    <property type="entry name" value="BLR5614 PROTEIN-RELATED"/>
    <property type="match status" value="1"/>
</dbReference>
<feature type="domain" description="Transglutaminase-like" evidence="1">
    <location>
        <begin position="202"/>
        <end position="269"/>
    </location>
</feature>
<reference evidence="3" key="1">
    <citation type="submission" date="2009-09" db="EMBL/GenBank/DDBJ databases">
        <title>The complete genome of Nakamurella multipartita DSM 44233.</title>
        <authorList>
            <consortium name="US DOE Joint Genome Institute (JGI-PGF)"/>
            <person name="Lucas S."/>
            <person name="Copeland A."/>
            <person name="Lapidus A."/>
            <person name="Glavina del Rio T."/>
            <person name="Dalin E."/>
            <person name="Tice H."/>
            <person name="Bruce D."/>
            <person name="Goodwin L."/>
            <person name="Pitluck S."/>
            <person name="Kyrpides N."/>
            <person name="Mavromatis K."/>
            <person name="Ivanova N."/>
            <person name="Ovchinnikova G."/>
            <person name="Sims D."/>
            <person name="Meincke L."/>
            <person name="Brettin T."/>
            <person name="Detter J.C."/>
            <person name="Han C."/>
            <person name="Larimer F."/>
            <person name="Land M."/>
            <person name="Hauser L."/>
            <person name="Markowitz V."/>
            <person name="Cheng J.-F."/>
            <person name="Hugenholtz P."/>
            <person name="Woyke T."/>
            <person name="Wu D."/>
            <person name="Klenk H.-P."/>
            <person name="Eisen J.A."/>
        </authorList>
    </citation>
    <scope>NUCLEOTIDE SEQUENCE [LARGE SCALE GENOMIC DNA]</scope>
    <source>
        <strain evidence="3">ATCC 700099 / DSM 44233 / CIP 104796 / JCM 9543 / NBRC 105858 / Y-104</strain>
    </source>
</reference>
<dbReference type="Gene3D" id="3.10.620.30">
    <property type="match status" value="1"/>
</dbReference>
<evidence type="ECO:0000313" key="2">
    <source>
        <dbReference type="EMBL" id="ACV80852.1"/>
    </source>
</evidence>
<dbReference type="AlphaFoldDB" id="C8X6V4"/>
<evidence type="ECO:0000259" key="1">
    <source>
        <dbReference type="SMART" id="SM00460"/>
    </source>
</evidence>
<dbReference type="PANTHER" id="PTHR33490:SF6">
    <property type="entry name" value="SLL1049 PROTEIN"/>
    <property type="match status" value="1"/>
</dbReference>
<gene>
    <name evidence="2" type="ordered locus">Namu_4573</name>
</gene>
<dbReference type="FunCoup" id="C8X6V4">
    <property type="interactions" value="1"/>
</dbReference>
<dbReference type="Pfam" id="PF01841">
    <property type="entry name" value="Transglut_core"/>
    <property type="match status" value="1"/>
</dbReference>
<sequence>MSAGDSLAQYQTAMAPMPEIWRLLIVHRTVLTYPDTVTTSYNEVRMQPSDEPGQAVLSARLEIDPFEGVLSYIDYFGTRVSAFDIHRPHRHLAVTATTTVETFPPAGSWPGAEAAGWSVVPTPSSAMSWGELAGSDCEDRFEEFLSPTPLTELDDELTGIAAEIKDSSGDPREAARTVCEWVHRTLTYEVGATGVHTSAVEAYLARRGVCQDLSHLAIGMLRSMGVPTRYVSGYLHPGENIEIGKAVVGESHAWIEWFDGSWNRFDPTNLTAPGQAHVVVGRGRDYRDVPPVKGVYAGPDATGNEVTVRITRLR</sequence>
<dbReference type="SMART" id="SM00460">
    <property type="entry name" value="TGc"/>
    <property type="match status" value="1"/>
</dbReference>
<keyword evidence="3" id="KW-1185">Reference proteome</keyword>
<accession>C8X6V4</accession>
<organism evidence="2 3">
    <name type="scientific">Nakamurella multipartita (strain ATCC 700099 / DSM 44233 / CIP 104796 / JCM 9543 / NBRC 105858 / Y-104)</name>
    <name type="common">Microsphaera multipartita</name>
    <dbReference type="NCBI Taxonomy" id="479431"/>
    <lineage>
        <taxon>Bacteria</taxon>
        <taxon>Bacillati</taxon>
        <taxon>Actinomycetota</taxon>
        <taxon>Actinomycetes</taxon>
        <taxon>Nakamurellales</taxon>
        <taxon>Nakamurellaceae</taxon>
        <taxon>Nakamurella</taxon>
    </lineage>
</organism>
<protein>
    <submittedName>
        <fullName evidence="2">Transglutaminase domain protein</fullName>
    </submittedName>
</protein>
<reference evidence="2 3" key="2">
    <citation type="journal article" date="2010" name="Stand. Genomic Sci.">
        <title>Complete genome sequence of Nakamurella multipartita type strain (Y-104).</title>
        <authorList>
            <person name="Tice H."/>
            <person name="Mayilraj S."/>
            <person name="Sims D."/>
            <person name="Lapidus A."/>
            <person name="Nolan M."/>
            <person name="Lucas S."/>
            <person name="Glavina Del Rio T."/>
            <person name="Copeland A."/>
            <person name="Cheng J.F."/>
            <person name="Meincke L."/>
            <person name="Bruce D."/>
            <person name="Goodwin L."/>
            <person name="Pitluck S."/>
            <person name="Ivanova N."/>
            <person name="Mavromatis K."/>
            <person name="Ovchinnikova G."/>
            <person name="Pati A."/>
            <person name="Chen A."/>
            <person name="Palaniappan K."/>
            <person name="Land M."/>
            <person name="Hauser L."/>
            <person name="Chang Y.J."/>
            <person name="Jeffries C.D."/>
            <person name="Detter J.C."/>
            <person name="Brettin T."/>
            <person name="Rohde M."/>
            <person name="Goker M."/>
            <person name="Bristow J."/>
            <person name="Eisen J.A."/>
            <person name="Markowitz V."/>
            <person name="Hugenholtz P."/>
            <person name="Kyrpides N.C."/>
            <person name="Klenk H.P."/>
            <person name="Chen F."/>
        </authorList>
    </citation>
    <scope>NUCLEOTIDE SEQUENCE [LARGE SCALE GENOMIC DNA]</scope>
    <source>
        <strain evidence="3">ATCC 700099 / DSM 44233 / CIP 104796 / JCM 9543 / NBRC 105858 / Y-104</strain>
    </source>
</reference>
<dbReference type="STRING" id="479431.Namu_4573"/>
<dbReference type="InParanoid" id="C8X6V4"/>
<proteinExistence type="predicted"/>
<dbReference type="Proteomes" id="UP000002218">
    <property type="component" value="Chromosome"/>
</dbReference>
<evidence type="ECO:0000313" key="3">
    <source>
        <dbReference type="Proteomes" id="UP000002218"/>
    </source>
</evidence>
<dbReference type="InterPro" id="IPR038765">
    <property type="entry name" value="Papain-like_cys_pep_sf"/>
</dbReference>
<dbReference type="InterPro" id="IPR002931">
    <property type="entry name" value="Transglutaminase-like"/>
</dbReference>
<dbReference type="EMBL" id="CP001737">
    <property type="protein sequence ID" value="ACV80852.1"/>
    <property type="molecule type" value="Genomic_DNA"/>
</dbReference>
<dbReference type="eggNOG" id="COG1305">
    <property type="taxonomic scope" value="Bacteria"/>
</dbReference>
<dbReference type="Pfam" id="PF08379">
    <property type="entry name" value="Bact_transglu_N"/>
    <property type="match status" value="1"/>
</dbReference>
<dbReference type="InterPro" id="IPR013589">
    <property type="entry name" value="Bac_transglu_N"/>
</dbReference>
<name>C8X6V4_NAKMY</name>
<dbReference type="HOGENOM" id="CLU_008973_1_2_11"/>